<accession>A0AAD4MVQ9</accession>
<dbReference type="InterPro" id="IPR003323">
    <property type="entry name" value="OTU_dom"/>
</dbReference>
<feature type="domain" description="USP" evidence="3">
    <location>
        <begin position="271"/>
        <end position="842"/>
    </location>
</feature>
<evidence type="ECO:0000259" key="4">
    <source>
        <dbReference type="PROSITE" id="PS50802"/>
    </source>
</evidence>
<dbReference type="Gene3D" id="3.90.70.10">
    <property type="entry name" value="Cysteine proteinases"/>
    <property type="match status" value="2"/>
</dbReference>
<gene>
    <name evidence="5" type="ORF">DdX_12796</name>
</gene>
<proteinExistence type="inferred from homology"/>
<feature type="compositionally biased region" description="Low complexity" evidence="2">
    <location>
        <begin position="248"/>
        <end position="260"/>
    </location>
</feature>
<evidence type="ECO:0000313" key="5">
    <source>
        <dbReference type="EMBL" id="KAI1706804.1"/>
    </source>
</evidence>
<dbReference type="Proteomes" id="UP001201812">
    <property type="component" value="Unassembled WGS sequence"/>
</dbReference>
<dbReference type="PANTHER" id="PTHR24006">
    <property type="entry name" value="UBIQUITIN CARBOXYL-TERMINAL HYDROLASE"/>
    <property type="match status" value="1"/>
</dbReference>
<feature type="region of interest" description="Disordered" evidence="2">
    <location>
        <begin position="849"/>
        <end position="868"/>
    </location>
</feature>
<dbReference type="GO" id="GO:0005829">
    <property type="term" value="C:cytosol"/>
    <property type="evidence" value="ECO:0007669"/>
    <property type="project" value="TreeGrafter"/>
</dbReference>
<comment type="caution">
    <text evidence="5">The sequence shown here is derived from an EMBL/GenBank/DDBJ whole genome shotgun (WGS) entry which is preliminary data.</text>
</comment>
<dbReference type="Pfam" id="PF00443">
    <property type="entry name" value="UCH"/>
    <property type="match status" value="1"/>
</dbReference>
<dbReference type="InterPro" id="IPR050164">
    <property type="entry name" value="Peptidase_C19"/>
</dbReference>
<dbReference type="GO" id="GO:0016579">
    <property type="term" value="P:protein deubiquitination"/>
    <property type="evidence" value="ECO:0007669"/>
    <property type="project" value="InterPro"/>
</dbReference>
<dbReference type="SUPFAM" id="SSF54001">
    <property type="entry name" value="Cysteine proteinases"/>
    <property type="match status" value="2"/>
</dbReference>
<keyword evidence="6" id="KW-1185">Reference proteome</keyword>
<dbReference type="InterPro" id="IPR038765">
    <property type="entry name" value="Papain-like_cys_pep_sf"/>
</dbReference>
<feature type="domain" description="OTU" evidence="4">
    <location>
        <begin position="628"/>
        <end position="771"/>
    </location>
</feature>
<evidence type="ECO:0000313" key="6">
    <source>
        <dbReference type="Proteomes" id="UP001201812"/>
    </source>
</evidence>
<dbReference type="EMBL" id="JAKKPZ010000045">
    <property type="protein sequence ID" value="KAI1706804.1"/>
    <property type="molecule type" value="Genomic_DNA"/>
</dbReference>
<evidence type="ECO:0000256" key="1">
    <source>
        <dbReference type="ARBA" id="ARBA00009085"/>
    </source>
</evidence>
<evidence type="ECO:0000259" key="3">
    <source>
        <dbReference type="PROSITE" id="PS50235"/>
    </source>
</evidence>
<dbReference type="GO" id="GO:0005634">
    <property type="term" value="C:nucleus"/>
    <property type="evidence" value="ECO:0007669"/>
    <property type="project" value="TreeGrafter"/>
</dbReference>
<feature type="region of interest" description="Disordered" evidence="2">
    <location>
        <begin position="184"/>
        <end position="207"/>
    </location>
</feature>
<dbReference type="PROSITE" id="PS50235">
    <property type="entry name" value="USP_3"/>
    <property type="match status" value="1"/>
</dbReference>
<dbReference type="InterPro" id="IPR001394">
    <property type="entry name" value="Peptidase_C19_UCH"/>
</dbReference>
<keyword evidence="5" id="KW-0378">Hydrolase</keyword>
<feature type="compositionally biased region" description="Polar residues" evidence="2">
    <location>
        <begin position="525"/>
        <end position="534"/>
    </location>
</feature>
<feature type="region of interest" description="Disordered" evidence="2">
    <location>
        <begin position="114"/>
        <end position="163"/>
    </location>
</feature>
<dbReference type="GO" id="GO:0004843">
    <property type="term" value="F:cysteine-type deubiquitinase activity"/>
    <property type="evidence" value="ECO:0007669"/>
    <property type="project" value="InterPro"/>
</dbReference>
<dbReference type="InterPro" id="IPR028889">
    <property type="entry name" value="USP"/>
</dbReference>
<comment type="similarity">
    <text evidence="1">Belongs to the peptidase C19 family.</text>
</comment>
<evidence type="ECO:0000256" key="2">
    <source>
        <dbReference type="SAM" id="MobiDB-lite"/>
    </source>
</evidence>
<dbReference type="CDD" id="cd02257">
    <property type="entry name" value="Peptidase_C19"/>
    <property type="match status" value="2"/>
</dbReference>
<organism evidence="5 6">
    <name type="scientific">Ditylenchus destructor</name>
    <dbReference type="NCBI Taxonomy" id="166010"/>
    <lineage>
        <taxon>Eukaryota</taxon>
        <taxon>Metazoa</taxon>
        <taxon>Ecdysozoa</taxon>
        <taxon>Nematoda</taxon>
        <taxon>Chromadorea</taxon>
        <taxon>Rhabditida</taxon>
        <taxon>Tylenchina</taxon>
        <taxon>Tylenchomorpha</taxon>
        <taxon>Sphaerularioidea</taxon>
        <taxon>Anguinidae</taxon>
        <taxon>Anguininae</taxon>
        <taxon>Ditylenchus</taxon>
    </lineage>
</organism>
<feature type="compositionally biased region" description="Polar residues" evidence="2">
    <location>
        <begin position="118"/>
        <end position="131"/>
    </location>
</feature>
<dbReference type="PROSITE" id="PS00973">
    <property type="entry name" value="USP_2"/>
    <property type="match status" value="1"/>
</dbReference>
<reference evidence="5" key="1">
    <citation type="submission" date="2022-01" db="EMBL/GenBank/DDBJ databases">
        <title>Genome Sequence Resource for Two Populations of Ditylenchus destructor, the Migratory Endoparasitic Phytonematode.</title>
        <authorList>
            <person name="Zhang H."/>
            <person name="Lin R."/>
            <person name="Xie B."/>
        </authorList>
    </citation>
    <scope>NUCLEOTIDE SEQUENCE</scope>
    <source>
        <strain evidence="5">BazhouSP</strain>
    </source>
</reference>
<dbReference type="CDD" id="cd22755">
    <property type="entry name" value="OTU_CeDUB-like"/>
    <property type="match status" value="1"/>
</dbReference>
<dbReference type="InterPro" id="IPR018200">
    <property type="entry name" value="USP_CS"/>
</dbReference>
<feature type="region of interest" description="Disordered" evidence="2">
    <location>
        <begin position="239"/>
        <end position="260"/>
    </location>
</feature>
<dbReference type="Gene3D" id="6.10.20.180">
    <property type="match status" value="1"/>
</dbReference>
<feature type="compositionally biased region" description="Basic and acidic residues" evidence="2">
    <location>
        <begin position="196"/>
        <end position="207"/>
    </location>
</feature>
<sequence>MTDEKQLTIKALLSYKAVNGKWGTFSYDVANHSFILSFQRGGTILVPLRDILPLKKREMVNGNTMVIEVKSGNLSKSTNELRLSKIQLTDKQALHNLLLDLVGVKGEMIKSGIPNGYRMSQPSTSAYTTLPPQSPKKYKGPEQSLGDTNRRATVAGPPPGSFRHEAATMLNQIYRTKIKDMNGHVLPPQAGIRTMPDSERSRREREQISDVLLDEPERKAAKLNGQKYEKVTLRKPINGIVDLNDGQPKTPSPSQSSPSKFSYKCSDGEIIGIPNTGNSCYMGCVLQCFFRADLPGRLERFLRKLDSKSKLKLEMIADRCFSWAFLKLNNVPFDRRRDKMKKLRNIVLQLEPEKFCVGRQHDAHEFVLFLLERIQLETTQLMVHRPLNGTEDDIVHSLFTFVIQIELICKACNITDERTEQGTHLILRIPYPEENETSINELMHTALSNYGGDYTCSRCSTIFEKKRQWFSKFPRHLILMLQRYSYDEQTSAPSKIVSSIHVNPDLFLLPPLQKERDTAEEDQNAIGTSSPMRTSKSRHIRSIENFPHEISAIPGPSEIMEDVDCDVSIIKEVTIEKKTFLYKPVTNKWRMRVCDQLQLNLMPPQEDVYANYECAGQTSECRVNCPPEVFEDVDSDGNCLFRALAHIITGGEDEQHIELRTKICSFMKSHRTPLSRSFAKSEEEFDHHVQNMERRSIWGSESEIFACATMLQTPISTYLDGRWVPYMPCFPLDDDSSPVIYSSTNRTTIDNYDHIIYLLNQCEHYFPVLSIPSRKHYELKSVVTHIGRSVENGHYTAFLKAEKNARGLLWVKCNDSTVVPVSETEATNEYSTSGYILFYESSTERINLPNNRRRRRPTLKNPSFEEYL</sequence>
<dbReference type="PROSITE" id="PS50802">
    <property type="entry name" value="OTU"/>
    <property type="match status" value="1"/>
</dbReference>
<dbReference type="AlphaFoldDB" id="A0AAD4MVQ9"/>
<name>A0AAD4MVQ9_9BILA</name>
<feature type="region of interest" description="Disordered" evidence="2">
    <location>
        <begin position="517"/>
        <end position="538"/>
    </location>
</feature>
<protein>
    <submittedName>
        <fullName evidence="5">Ubiquitin carboxyl-terminal hydrolase domain-containing protein</fullName>
    </submittedName>
</protein>